<evidence type="ECO:0000256" key="4">
    <source>
        <dbReference type="SAM" id="MobiDB-lite"/>
    </source>
</evidence>
<dbReference type="PANTHER" id="PTHR22683">
    <property type="entry name" value="SPORULATION PROTEIN RELATED"/>
    <property type="match status" value="1"/>
</dbReference>
<dbReference type="InterPro" id="IPR027417">
    <property type="entry name" value="P-loop_NTPase"/>
</dbReference>
<dbReference type="GO" id="GO:0005524">
    <property type="term" value="F:ATP binding"/>
    <property type="evidence" value="ECO:0007669"/>
    <property type="project" value="UniProtKB-UniRule"/>
</dbReference>
<keyword evidence="7" id="KW-0614">Plasmid</keyword>
<dbReference type="PANTHER" id="PTHR22683:SF41">
    <property type="entry name" value="DNA TRANSLOCASE FTSK"/>
    <property type="match status" value="1"/>
</dbReference>
<dbReference type="RefSeq" id="WP_066570134.1">
    <property type="nucleotide sequence ID" value="NZ_CP015623.1"/>
</dbReference>
<dbReference type="Proteomes" id="UP000076929">
    <property type="component" value="Plasmid pCRULAC1"/>
</dbReference>
<gene>
    <name evidence="7" type="ORF">ccrud_14050</name>
</gene>
<feature type="binding site" evidence="3">
    <location>
        <begin position="555"/>
        <end position="562"/>
    </location>
    <ligand>
        <name>ATP</name>
        <dbReference type="ChEBI" id="CHEBI:30616"/>
    </ligand>
</feature>
<keyword evidence="5" id="KW-1133">Transmembrane helix</keyword>
<dbReference type="OrthoDB" id="9807790at2"/>
<accession>A0A172QXM6</accession>
<evidence type="ECO:0000256" key="2">
    <source>
        <dbReference type="ARBA" id="ARBA00022840"/>
    </source>
</evidence>
<feature type="domain" description="FtsK" evidence="6">
    <location>
        <begin position="538"/>
        <end position="739"/>
    </location>
</feature>
<keyword evidence="1 3" id="KW-0547">Nucleotide-binding</keyword>
<dbReference type="SUPFAM" id="SSF52540">
    <property type="entry name" value="P-loop containing nucleoside triphosphate hydrolases"/>
    <property type="match status" value="1"/>
</dbReference>
<protein>
    <recommendedName>
        <fullName evidence="6">FtsK domain-containing protein</fullName>
    </recommendedName>
</protein>
<feature type="transmembrane region" description="Helical" evidence="5">
    <location>
        <begin position="49"/>
        <end position="67"/>
    </location>
</feature>
<keyword evidence="5" id="KW-0472">Membrane</keyword>
<dbReference type="KEGG" id="ccjz:ccrud_14050"/>
<dbReference type="AlphaFoldDB" id="A0A172QXM6"/>
<dbReference type="InterPro" id="IPR050206">
    <property type="entry name" value="FtsK/SpoIIIE/SftA"/>
</dbReference>
<sequence>MATKTRRKNPNSMSSQLADSAKKRSGQLFLDWATLTWNKDTTKIGPLPIIAYNWALLVIFPALGYFLPTHRLAVATACALWILTTIGRAAAVQPARRKTLLRIYEQNQRSAALPRITPTNGLSPKKQIQVRRWGKKSQPTDLTLKIGDCPAASSMYARTQVEKALISSLDAPPQGQTWLITWPSPTVVRCHTVDEHGEEASRQKFTRKVHGRTAQVFKINMRDSADYAYACSDWFSTESKTGEMVQTPKKIILTLGSFNYADMFARKMVERGLDDLLKVPGSWIYSWGEGDLEMTQVERKSVEARRKNTTRKINDDIGGLVQGRGDMPIVDVKKWSDFEDHSDYPEEIIINFGTRNLSERRLRDNMENSLDTSMEAMYQGSTWLYDWIPSGASTVLHAKAVAKDSLQSSRKYATKRLRNVVEAKFGSSRNFVDCDIVEWQEELAKTGESLPKEATVNFGDVDVTKQETQDSFEMHWDSLTTACDWHYRWNPAEGFVTMTAVPPLPPYAFFPKPGTPEFDKWNADARDGKINFGLRKGGGHLIWDFNKTPHGLIGGKTGMGKSVSLNIIAFAAMYNPDLLELVVCDPKRTDFTWTPEFPNVIKFAALDPEIVAAVAMAKNEMERRQSLLARVGVRNIGELRRKLAENPELVAEFGAPPRRLVLFFDELADFLAKGADKDNEELKDEARSDLEKIARLGRAMEVNIVAAAQKPDSKIVSTQLRSQLGFRLAVGPTDRHESEMILNSDHGTRHPASGVPKGRAWGYDPLGGYQLCQVFFLADNSGHLDWKPDEYMLGFKDMVRDRLKHLGYASHTITNSDGGSEGRWAKVEGVGVDPNAPTIAMT</sequence>
<keyword evidence="8" id="KW-1185">Reference proteome</keyword>
<dbReference type="EMBL" id="CP015623">
    <property type="protein sequence ID" value="ANE05459.1"/>
    <property type="molecule type" value="Genomic_DNA"/>
</dbReference>
<name>A0A172QXM6_9CORY</name>
<evidence type="ECO:0000256" key="3">
    <source>
        <dbReference type="PROSITE-ProRule" id="PRU00289"/>
    </source>
</evidence>
<evidence type="ECO:0000256" key="5">
    <source>
        <dbReference type="SAM" id="Phobius"/>
    </source>
</evidence>
<evidence type="ECO:0000256" key="1">
    <source>
        <dbReference type="ARBA" id="ARBA00022741"/>
    </source>
</evidence>
<reference evidence="7 8" key="1">
    <citation type="submission" date="2016-05" db="EMBL/GenBank/DDBJ databases">
        <title>Complete genome sequence of Corynebacterium crudilactis, a new Corynebacterium species isolated from raw cow's milk.</title>
        <authorList>
            <person name="Christian R."/>
            <person name="Zimmermann J."/>
            <person name="Lipski A."/>
            <person name="Kalinowski J."/>
        </authorList>
    </citation>
    <scope>NUCLEOTIDE SEQUENCE [LARGE SCALE GENOMIC DNA]</scope>
    <source>
        <strain evidence="7 8">JZ16</strain>
        <plasmid evidence="7 8">pCRULAC1</plasmid>
    </source>
</reference>
<dbReference type="PROSITE" id="PS50901">
    <property type="entry name" value="FTSK"/>
    <property type="match status" value="1"/>
</dbReference>
<dbReference type="GO" id="GO:0003677">
    <property type="term" value="F:DNA binding"/>
    <property type="evidence" value="ECO:0007669"/>
    <property type="project" value="InterPro"/>
</dbReference>
<evidence type="ECO:0000313" key="8">
    <source>
        <dbReference type="Proteomes" id="UP000076929"/>
    </source>
</evidence>
<dbReference type="Pfam" id="PF01580">
    <property type="entry name" value="FtsK_SpoIIIE"/>
    <property type="match status" value="1"/>
</dbReference>
<dbReference type="InterPro" id="IPR002543">
    <property type="entry name" value="FtsK_dom"/>
</dbReference>
<evidence type="ECO:0000313" key="7">
    <source>
        <dbReference type="EMBL" id="ANE05459.1"/>
    </source>
</evidence>
<dbReference type="Gene3D" id="3.40.50.300">
    <property type="entry name" value="P-loop containing nucleotide triphosphate hydrolases"/>
    <property type="match status" value="1"/>
</dbReference>
<keyword evidence="5" id="KW-0812">Transmembrane</keyword>
<proteinExistence type="predicted"/>
<organism evidence="7 8">
    <name type="scientific">Corynebacterium crudilactis</name>
    <dbReference type="NCBI Taxonomy" id="1652495"/>
    <lineage>
        <taxon>Bacteria</taxon>
        <taxon>Bacillati</taxon>
        <taxon>Actinomycetota</taxon>
        <taxon>Actinomycetes</taxon>
        <taxon>Mycobacteriales</taxon>
        <taxon>Corynebacteriaceae</taxon>
        <taxon>Corynebacterium</taxon>
    </lineage>
</organism>
<keyword evidence="2 3" id="KW-0067">ATP-binding</keyword>
<geneLocation type="plasmid" evidence="7 8">
    <name>pCRULAC1</name>
</geneLocation>
<evidence type="ECO:0000259" key="6">
    <source>
        <dbReference type="PROSITE" id="PS50901"/>
    </source>
</evidence>
<feature type="region of interest" description="Disordered" evidence="4">
    <location>
        <begin position="1"/>
        <end position="20"/>
    </location>
</feature>